<dbReference type="InterPro" id="IPR013762">
    <property type="entry name" value="Integrase-like_cat_sf"/>
</dbReference>
<keyword evidence="1" id="KW-0233">DNA recombination</keyword>
<dbReference type="AlphaFoldDB" id="A0A6M5Z4C0"/>
<dbReference type="Proteomes" id="UP000503447">
    <property type="component" value="Chromosome"/>
</dbReference>
<dbReference type="GO" id="GO:0003677">
    <property type="term" value="F:DNA binding"/>
    <property type="evidence" value="ECO:0007669"/>
    <property type="project" value="InterPro"/>
</dbReference>
<evidence type="ECO:0000313" key="5">
    <source>
        <dbReference type="Proteomes" id="UP000503447"/>
    </source>
</evidence>
<dbReference type="RefSeq" id="WP_171475843.1">
    <property type="nucleotide sequence ID" value="NZ_CP053452.2"/>
</dbReference>
<organism evidence="4 5">
    <name type="scientific">Frigoriglobus tundricola</name>
    <dbReference type="NCBI Taxonomy" id="2774151"/>
    <lineage>
        <taxon>Bacteria</taxon>
        <taxon>Pseudomonadati</taxon>
        <taxon>Planctomycetota</taxon>
        <taxon>Planctomycetia</taxon>
        <taxon>Gemmatales</taxon>
        <taxon>Gemmataceae</taxon>
        <taxon>Frigoriglobus</taxon>
    </lineage>
</organism>
<dbReference type="PANTHER" id="PTHR30349">
    <property type="entry name" value="PHAGE INTEGRASE-RELATED"/>
    <property type="match status" value="1"/>
</dbReference>
<name>A0A6M5Z4C0_9BACT</name>
<feature type="domain" description="Tyr recombinase" evidence="3">
    <location>
        <begin position="187"/>
        <end position="397"/>
    </location>
</feature>
<evidence type="ECO:0000256" key="1">
    <source>
        <dbReference type="ARBA" id="ARBA00023172"/>
    </source>
</evidence>
<keyword evidence="5" id="KW-1185">Reference proteome</keyword>
<dbReference type="Pfam" id="PF00589">
    <property type="entry name" value="Phage_integrase"/>
    <property type="match status" value="1"/>
</dbReference>
<dbReference type="SUPFAM" id="SSF56349">
    <property type="entry name" value="DNA breaking-rejoining enzymes"/>
    <property type="match status" value="1"/>
</dbReference>
<dbReference type="EMBL" id="CP053452">
    <property type="protein sequence ID" value="QJX01258.1"/>
    <property type="molecule type" value="Genomic_DNA"/>
</dbReference>
<sequence length="400" mass="44365">MPRSPSVPSYRLHKPSGQAVVTIRTPGGDRHDVYLGAYNSPESRAEYGRLIAEQAAGPVAPSAGGRPTRATVDQILLLFLKHAEQHYRRSDGTLTDQVAEFKNALKALHRLYGHTAAAEFGPLALKVVRKAYIDAGNCRTLINSRVGKIKRVFRWAAEQELVPVTVYTALATVAGLQQGRTSARESEPVCPVDPATVDATLQHLNRHVAGLIRFQRLTGCRPGEAAELRRCDIDTSGAIWLFRPTQHKSKHKRKARVIAIGPKAQELLKAYFTADPTDYLFSPRRAKEEHNAARAANRKTPNYPSHVRHNAERKKAAPKRQPAVRYSRQAYLTAVTRACDRAKVERWHPNRLRHTFATELRRLHGIEAAQVALGHARADVTQVYAEKNLALAAKVAAEIG</sequence>
<dbReference type="GO" id="GO:0015074">
    <property type="term" value="P:DNA integration"/>
    <property type="evidence" value="ECO:0007669"/>
    <property type="project" value="InterPro"/>
</dbReference>
<dbReference type="PANTHER" id="PTHR30349:SF64">
    <property type="entry name" value="PROPHAGE INTEGRASE INTD-RELATED"/>
    <property type="match status" value="1"/>
</dbReference>
<dbReference type="InterPro" id="IPR011010">
    <property type="entry name" value="DNA_brk_join_enz"/>
</dbReference>
<dbReference type="InterPro" id="IPR050090">
    <property type="entry name" value="Tyrosine_recombinase_XerCD"/>
</dbReference>
<dbReference type="Gene3D" id="1.10.443.10">
    <property type="entry name" value="Intergrase catalytic core"/>
    <property type="match status" value="1"/>
</dbReference>
<evidence type="ECO:0000313" key="4">
    <source>
        <dbReference type="EMBL" id="QJX01258.1"/>
    </source>
</evidence>
<feature type="region of interest" description="Disordered" evidence="2">
    <location>
        <begin position="290"/>
        <end position="322"/>
    </location>
</feature>
<dbReference type="GO" id="GO:0006310">
    <property type="term" value="P:DNA recombination"/>
    <property type="evidence" value="ECO:0007669"/>
    <property type="project" value="UniProtKB-KW"/>
</dbReference>
<dbReference type="CDD" id="cd00397">
    <property type="entry name" value="DNA_BRE_C"/>
    <property type="match status" value="1"/>
</dbReference>
<evidence type="ECO:0000256" key="2">
    <source>
        <dbReference type="SAM" id="MobiDB-lite"/>
    </source>
</evidence>
<reference evidence="5" key="1">
    <citation type="submission" date="2020-05" db="EMBL/GenBank/DDBJ databases">
        <title>Frigoriglobus tundricola gen. nov., sp. nov., a psychrotolerant cellulolytic planctomycete of the family Gemmataceae with two divergent copies of 16S rRNA gene.</title>
        <authorList>
            <person name="Kulichevskaya I.S."/>
            <person name="Ivanova A.A."/>
            <person name="Naumoff D.G."/>
            <person name="Beletsky A.V."/>
            <person name="Rijpstra W.I.C."/>
            <person name="Sinninghe Damste J.S."/>
            <person name="Mardanov A.V."/>
            <person name="Ravin N.V."/>
            <person name="Dedysh S.N."/>
        </authorList>
    </citation>
    <scope>NUCLEOTIDE SEQUENCE [LARGE SCALE GENOMIC DNA]</scope>
    <source>
        <strain evidence="5">PL17</strain>
    </source>
</reference>
<proteinExistence type="predicted"/>
<dbReference type="InterPro" id="IPR002104">
    <property type="entry name" value="Integrase_catalytic"/>
</dbReference>
<dbReference type="KEGG" id="ftj:FTUN_8897"/>
<accession>A0A6M5Z4C0</accession>
<protein>
    <recommendedName>
        <fullName evidence="3">Tyr recombinase domain-containing protein</fullName>
    </recommendedName>
</protein>
<gene>
    <name evidence="4" type="ORF">FTUN_8897</name>
</gene>
<dbReference type="PROSITE" id="PS51898">
    <property type="entry name" value="TYR_RECOMBINASE"/>
    <property type="match status" value="1"/>
</dbReference>
<evidence type="ECO:0000259" key="3">
    <source>
        <dbReference type="PROSITE" id="PS51898"/>
    </source>
</evidence>